<gene>
    <name evidence="3" type="primary">jg17857</name>
    <name evidence="3" type="ORF">PAEG_LOCUS81</name>
</gene>
<name>A0A8S4QCB7_9NEOP</name>
<feature type="compositionally biased region" description="Basic and acidic residues" evidence="1">
    <location>
        <begin position="160"/>
        <end position="175"/>
    </location>
</feature>
<evidence type="ECO:0000313" key="3">
    <source>
        <dbReference type="EMBL" id="CAH2207460.1"/>
    </source>
</evidence>
<reference evidence="3" key="1">
    <citation type="submission" date="2022-03" db="EMBL/GenBank/DDBJ databases">
        <authorList>
            <person name="Lindestad O."/>
        </authorList>
    </citation>
    <scope>NUCLEOTIDE SEQUENCE</scope>
</reference>
<dbReference type="AlphaFoldDB" id="A0A8S4QCB7"/>
<dbReference type="OrthoDB" id="6909788at2759"/>
<accession>A0A8S4QCB7</accession>
<protein>
    <submittedName>
        <fullName evidence="3">Jg17857 protein</fullName>
    </submittedName>
</protein>
<evidence type="ECO:0000313" key="4">
    <source>
        <dbReference type="Proteomes" id="UP000838756"/>
    </source>
</evidence>
<dbReference type="Pfam" id="PF16012">
    <property type="entry name" value="DUF4780"/>
    <property type="match status" value="1"/>
</dbReference>
<dbReference type="Proteomes" id="UP000838756">
    <property type="component" value="Unassembled WGS sequence"/>
</dbReference>
<dbReference type="InterPro" id="IPR031961">
    <property type="entry name" value="DUF4780"/>
</dbReference>
<feature type="region of interest" description="Disordered" evidence="1">
    <location>
        <begin position="151"/>
        <end position="175"/>
    </location>
</feature>
<dbReference type="EMBL" id="CAKXAJ010000272">
    <property type="protein sequence ID" value="CAH2207460.1"/>
    <property type="molecule type" value="Genomic_DNA"/>
</dbReference>
<evidence type="ECO:0000259" key="2">
    <source>
        <dbReference type="Pfam" id="PF16012"/>
    </source>
</evidence>
<organism evidence="3 4">
    <name type="scientific">Pararge aegeria aegeria</name>
    <dbReference type="NCBI Taxonomy" id="348720"/>
    <lineage>
        <taxon>Eukaryota</taxon>
        <taxon>Metazoa</taxon>
        <taxon>Ecdysozoa</taxon>
        <taxon>Arthropoda</taxon>
        <taxon>Hexapoda</taxon>
        <taxon>Insecta</taxon>
        <taxon>Pterygota</taxon>
        <taxon>Neoptera</taxon>
        <taxon>Endopterygota</taxon>
        <taxon>Lepidoptera</taxon>
        <taxon>Glossata</taxon>
        <taxon>Ditrysia</taxon>
        <taxon>Papilionoidea</taxon>
        <taxon>Nymphalidae</taxon>
        <taxon>Satyrinae</taxon>
        <taxon>Satyrini</taxon>
        <taxon>Parargina</taxon>
        <taxon>Pararge</taxon>
    </lineage>
</organism>
<comment type="caution">
    <text evidence="3">The sequence shown here is derived from an EMBL/GenBank/DDBJ whole genome shotgun (WGS) entry which is preliminary data.</text>
</comment>
<keyword evidence="4" id="KW-1185">Reference proteome</keyword>
<proteinExistence type="predicted"/>
<evidence type="ECO:0000256" key="1">
    <source>
        <dbReference type="SAM" id="MobiDB-lite"/>
    </source>
</evidence>
<sequence>MTQPHLSVAVTLVPRSHMTQPEANSVQGQIQKAILAICLRKPAQGTTPYAPSFVGQAFLNEGVLKLWCYDDKALSWLQEIIPRLKSPRKGTGLTVIRQADIPVRIRSALYVPDFTEEIAILQQKRSIQNPWYKVSSWTLYTFKRTNSNPPGDFPVLGIPTEKKRTKEPQRNPGKGKESLILHRIHLYSVLRRRRTQ</sequence>
<feature type="domain" description="DUF4780" evidence="2">
    <location>
        <begin position="8"/>
        <end position="144"/>
    </location>
</feature>